<dbReference type="Gene3D" id="3.40.109.10">
    <property type="entry name" value="NADH Oxidase"/>
    <property type="match status" value="1"/>
</dbReference>
<dbReference type="CDD" id="cd02149">
    <property type="entry name" value="NfsB-like"/>
    <property type="match status" value="1"/>
</dbReference>
<evidence type="ECO:0000256" key="7">
    <source>
        <dbReference type="ARBA" id="ARBA00023027"/>
    </source>
</evidence>
<dbReference type="EMBL" id="DVMQ01000021">
    <property type="protein sequence ID" value="HIU24833.1"/>
    <property type="molecule type" value="Genomic_DNA"/>
</dbReference>
<dbReference type="PANTHER" id="PTHR23026:SF125">
    <property type="entry name" value="OXYGEN-INSENSITIVE NAD(P)H NITROREDUCTASE"/>
    <property type="match status" value="1"/>
</dbReference>
<organism evidence="9 10">
    <name type="scientific">Candidatus Coprovicinus avistercoris</name>
    <dbReference type="NCBI Taxonomy" id="2840754"/>
    <lineage>
        <taxon>Bacteria</taxon>
        <taxon>Bacillati</taxon>
        <taxon>Actinomycetota</taxon>
        <taxon>Coriobacteriia</taxon>
        <taxon>Coriobacteriales</taxon>
        <taxon>Coriobacteriaceae</taxon>
        <taxon>Coriobacteriaceae incertae sedis</taxon>
        <taxon>Candidatus Coprovicinus</taxon>
    </lineage>
</organism>
<dbReference type="Pfam" id="PF00881">
    <property type="entry name" value="Nitroreductase"/>
    <property type="match status" value="1"/>
</dbReference>
<dbReference type="GO" id="GO:0046256">
    <property type="term" value="P:2,4,6-trinitrotoluene catabolic process"/>
    <property type="evidence" value="ECO:0007669"/>
    <property type="project" value="TreeGrafter"/>
</dbReference>
<evidence type="ECO:0000256" key="4">
    <source>
        <dbReference type="ARBA" id="ARBA00022643"/>
    </source>
</evidence>
<keyword evidence="3" id="KW-0285">Flavoprotein</keyword>
<dbReference type="AlphaFoldDB" id="A0A9D1L6C1"/>
<keyword evidence="6" id="KW-0560">Oxidoreductase</keyword>
<comment type="caution">
    <text evidence="9">The sequence shown here is derived from an EMBL/GenBank/DDBJ whole genome shotgun (WGS) entry which is preliminary data.</text>
</comment>
<dbReference type="GO" id="GO:0046857">
    <property type="term" value="F:oxidoreductase activity, acting on other nitrogenous compounds as donors, with NAD or NADP as acceptor"/>
    <property type="evidence" value="ECO:0007669"/>
    <property type="project" value="TreeGrafter"/>
</dbReference>
<comment type="similarity">
    <text evidence="2">Belongs to the nitroreductase family.</text>
</comment>
<accession>A0A9D1L6C1</accession>
<evidence type="ECO:0000256" key="1">
    <source>
        <dbReference type="ARBA" id="ARBA00001917"/>
    </source>
</evidence>
<reference evidence="9" key="2">
    <citation type="journal article" date="2021" name="PeerJ">
        <title>Extensive microbial diversity within the chicken gut microbiome revealed by metagenomics and culture.</title>
        <authorList>
            <person name="Gilroy R."/>
            <person name="Ravi A."/>
            <person name="Getino M."/>
            <person name="Pursley I."/>
            <person name="Horton D.L."/>
            <person name="Alikhan N.F."/>
            <person name="Baker D."/>
            <person name="Gharbi K."/>
            <person name="Hall N."/>
            <person name="Watson M."/>
            <person name="Adriaenssens E.M."/>
            <person name="Foster-Nyarko E."/>
            <person name="Jarju S."/>
            <person name="Secka A."/>
            <person name="Antonio M."/>
            <person name="Oren A."/>
            <person name="Chaudhuri R.R."/>
            <person name="La Ragione R."/>
            <person name="Hildebrand F."/>
            <person name="Pallen M.J."/>
        </authorList>
    </citation>
    <scope>NUCLEOTIDE SEQUENCE</scope>
    <source>
        <strain evidence="9">ChiHjej12B11-29160</strain>
    </source>
</reference>
<dbReference type="InterPro" id="IPR050627">
    <property type="entry name" value="Nitroreductase/BluB"/>
</dbReference>
<keyword evidence="5" id="KW-0521">NADP</keyword>
<dbReference type="SUPFAM" id="SSF55469">
    <property type="entry name" value="FMN-dependent nitroreductase-like"/>
    <property type="match status" value="1"/>
</dbReference>
<reference evidence="9" key="1">
    <citation type="submission" date="2020-10" db="EMBL/GenBank/DDBJ databases">
        <authorList>
            <person name="Gilroy R."/>
        </authorList>
    </citation>
    <scope>NUCLEOTIDE SEQUENCE</scope>
    <source>
        <strain evidence="9">ChiHjej12B11-29160</strain>
    </source>
</reference>
<dbReference type="InterPro" id="IPR033878">
    <property type="entry name" value="NfsB-like"/>
</dbReference>
<evidence type="ECO:0000256" key="6">
    <source>
        <dbReference type="ARBA" id="ARBA00023002"/>
    </source>
</evidence>
<dbReference type="InterPro" id="IPR000415">
    <property type="entry name" value="Nitroreductase-like"/>
</dbReference>
<keyword evidence="7" id="KW-0520">NAD</keyword>
<evidence type="ECO:0000256" key="5">
    <source>
        <dbReference type="ARBA" id="ARBA00022857"/>
    </source>
</evidence>
<dbReference type="InterPro" id="IPR029479">
    <property type="entry name" value="Nitroreductase"/>
</dbReference>
<evidence type="ECO:0000256" key="2">
    <source>
        <dbReference type="ARBA" id="ARBA00007118"/>
    </source>
</evidence>
<dbReference type="GO" id="GO:0005829">
    <property type="term" value="C:cytosol"/>
    <property type="evidence" value="ECO:0007669"/>
    <property type="project" value="TreeGrafter"/>
</dbReference>
<gene>
    <name evidence="9" type="ORF">IAD17_07940</name>
</gene>
<name>A0A9D1L6C1_9ACTN</name>
<evidence type="ECO:0000256" key="3">
    <source>
        <dbReference type="ARBA" id="ARBA00022630"/>
    </source>
</evidence>
<protein>
    <submittedName>
        <fullName evidence="9">NAD(P)H-dependent oxidoreductase</fullName>
    </submittedName>
</protein>
<sequence length="223" mass="25371">MDSSSRNAGTTLLDALKKRFACKRYNPEEHISDEAFNTILEAGRLSPSSFGLEPWKFLVIENKELLAEILAASWGAKKNADRTIVILAKRGVTIESDWFYNINQHVKGMTDADIETLKEHFNSFQQNDLHVLDSERTLFDWASKQTYIVLANMLTAAAVMGIDATPIEGYNREALTKVLVDHQLFDPEQWGVSILVQFGVHDPSHRPHPKMRRPMNEVVEYVK</sequence>
<comment type="cofactor">
    <cofactor evidence="1">
        <name>FMN</name>
        <dbReference type="ChEBI" id="CHEBI:58210"/>
    </cofactor>
</comment>
<evidence type="ECO:0000259" key="8">
    <source>
        <dbReference type="Pfam" id="PF00881"/>
    </source>
</evidence>
<feature type="domain" description="Nitroreductase" evidence="8">
    <location>
        <begin position="16"/>
        <end position="179"/>
    </location>
</feature>
<evidence type="ECO:0000313" key="10">
    <source>
        <dbReference type="Proteomes" id="UP000824078"/>
    </source>
</evidence>
<dbReference type="PANTHER" id="PTHR23026">
    <property type="entry name" value="NADPH NITROREDUCTASE"/>
    <property type="match status" value="1"/>
</dbReference>
<dbReference type="Proteomes" id="UP000824078">
    <property type="component" value="Unassembled WGS sequence"/>
</dbReference>
<proteinExistence type="inferred from homology"/>
<keyword evidence="4" id="KW-0288">FMN</keyword>
<evidence type="ECO:0000313" key="9">
    <source>
        <dbReference type="EMBL" id="HIU24833.1"/>
    </source>
</evidence>